<evidence type="ECO:0000256" key="5">
    <source>
        <dbReference type="ARBA" id="ARBA00023277"/>
    </source>
</evidence>
<keyword evidence="3" id="KW-0479">Metal-binding</keyword>
<dbReference type="Gene3D" id="1.10.150.240">
    <property type="entry name" value="Putative phosphatase, domain 2"/>
    <property type="match status" value="1"/>
</dbReference>
<evidence type="ECO:0000256" key="2">
    <source>
        <dbReference type="ARBA" id="ARBA00006171"/>
    </source>
</evidence>
<evidence type="ECO:0000256" key="1">
    <source>
        <dbReference type="ARBA" id="ARBA00001946"/>
    </source>
</evidence>
<dbReference type="SUPFAM" id="SSF56784">
    <property type="entry name" value="HAD-like"/>
    <property type="match status" value="1"/>
</dbReference>
<keyword evidence="7" id="KW-1185">Reference proteome</keyword>
<evidence type="ECO:0000256" key="4">
    <source>
        <dbReference type="ARBA" id="ARBA00022842"/>
    </source>
</evidence>
<evidence type="ECO:0000256" key="3">
    <source>
        <dbReference type="ARBA" id="ARBA00022723"/>
    </source>
</evidence>
<keyword evidence="4" id="KW-0460">Magnesium</keyword>
<evidence type="ECO:0000313" key="7">
    <source>
        <dbReference type="Proteomes" id="UP000183263"/>
    </source>
</evidence>
<proteinExistence type="inferred from homology"/>
<dbReference type="SFLD" id="SFLDG01129">
    <property type="entry name" value="C1.5:_HAD__Beta-PGM__Phosphata"/>
    <property type="match status" value="1"/>
</dbReference>
<dbReference type="InterPro" id="IPR006439">
    <property type="entry name" value="HAD-SF_hydro_IA"/>
</dbReference>
<protein>
    <submittedName>
        <fullName evidence="6">Haloacid dehalogenase superfamily, subfamily IA, variant 3 with third motif having DD or ED</fullName>
    </submittedName>
</protein>
<dbReference type="Pfam" id="PF00702">
    <property type="entry name" value="Hydrolase"/>
    <property type="match status" value="1"/>
</dbReference>
<dbReference type="InterPro" id="IPR023214">
    <property type="entry name" value="HAD_sf"/>
</dbReference>
<dbReference type="InterPro" id="IPR023198">
    <property type="entry name" value="PGP-like_dom2"/>
</dbReference>
<keyword evidence="5" id="KW-0119">Carbohydrate metabolism</keyword>
<dbReference type="CDD" id="cd07505">
    <property type="entry name" value="HAD_BPGM-like"/>
    <property type="match status" value="1"/>
</dbReference>
<gene>
    <name evidence="6" type="ORF">SAMN05444695_11275</name>
</gene>
<comment type="cofactor">
    <cofactor evidence="1">
        <name>Mg(2+)</name>
        <dbReference type="ChEBI" id="CHEBI:18420"/>
    </cofactor>
</comment>
<dbReference type="SFLD" id="SFLDS00003">
    <property type="entry name" value="Haloacid_Dehalogenase"/>
    <property type="match status" value="1"/>
</dbReference>
<sequence>MSDSALPDSASLDSASLDSASLDSALPDSGLRAVLWDMDGTLLDSEKHWDVAVRELSLRLGGPMSEQTRRATIGASSDGALQVIFDSLGLAHEPEALAEAKEWMYVRVEELFGDGLEWRPGARETLQVVRDAGLAAALVTNTERRLTEPALDVLGRDFFDVSVCGDEVPSGKPAPDPYLRGAELLGVDPRRCLAVEDSPTGTKAAVAAGCTVLVVPSEIEVPEGAGRVFRASLEGVTVSDLEAAWGYTRV</sequence>
<dbReference type="InterPro" id="IPR036412">
    <property type="entry name" value="HAD-like_sf"/>
</dbReference>
<organism evidence="6 7">
    <name type="scientific">Rhodococcus triatomae</name>
    <dbReference type="NCBI Taxonomy" id="300028"/>
    <lineage>
        <taxon>Bacteria</taxon>
        <taxon>Bacillati</taxon>
        <taxon>Actinomycetota</taxon>
        <taxon>Actinomycetes</taxon>
        <taxon>Mycobacteriales</taxon>
        <taxon>Nocardiaceae</taxon>
        <taxon>Rhodococcus</taxon>
    </lineage>
</organism>
<dbReference type="EMBL" id="FNDN01000012">
    <property type="protein sequence ID" value="SDI87955.1"/>
    <property type="molecule type" value="Genomic_DNA"/>
</dbReference>
<comment type="similarity">
    <text evidence="2">Belongs to the HAD-like hydrolase superfamily. CbbY/CbbZ/Gph/YieH family.</text>
</comment>
<dbReference type="PANTHER" id="PTHR46193">
    <property type="entry name" value="6-PHOSPHOGLUCONATE PHOSPHATASE"/>
    <property type="match status" value="1"/>
</dbReference>
<dbReference type="AlphaFoldDB" id="A0A1G8P6J2"/>
<dbReference type="Gene3D" id="3.40.50.1000">
    <property type="entry name" value="HAD superfamily/HAD-like"/>
    <property type="match status" value="1"/>
</dbReference>
<dbReference type="GO" id="GO:0003824">
    <property type="term" value="F:catalytic activity"/>
    <property type="evidence" value="ECO:0007669"/>
    <property type="project" value="UniProtKB-ARBA"/>
</dbReference>
<reference evidence="6 7" key="1">
    <citation type="submission" date="2016-10" db="EMBL/GenBank/DDBJ databases">
        <authorList>
            <person name="de Groot N.N."/>
        </authorList>
    </citation>
    <scope>NUCLEOTIDE SEQUENCE [LARGE SCALE GENOMIC DNA]</scope>
    <source>
        <strain evidence="6 7">DSM 44892</strain>
    </source>
</reference>
<dbReference type="Proteomes" id="UP000183263">
    <property type="component" value="Unassembled WGS sequence"/>
</dbReference>
<dbReference type="PANTHER" id="PTHR46193:SF18">
    <property type="entry name" value="HEXITOL PHOSPHATASE B"/>
    <property type="match status" value="1"/>
</dbReference>
<dbReference type="NCBIfam" id="TIGR01509">
    <property type="entry name" value="HAD-SF-IA-v3"/>
    <property type="match status" value="1"/>
</dbReference>
<name>A0A1G8P6J2_9NOCA</name>
<evidence type="ECO:0000313" key="6">
    <source>
        <dbReference type="EMBL" id="SDI87955.1"/>
    </source>
</evidence>
<accession>A0A1G8P6J2</accession>
<dbReference type="GO" id="GO:0046872">
    <property type="term" value="F:metal ion binding"/>
    <property type="evidence" value="ECO:0007669"/>
    <property type="project" value="UniProtKB-KW"/>
</dbReference>
<dbReference type="InterPro" id="IPR051600">
    <property type="entry name" value="Beta-PGM-like"/>
</dbReference>